<dbReference type="Proteomes" id="UP000316079">
    <property type="component" value="Unassembled WGS sequence"/>
</dbReference>
<keyword evidence="3" id="KW-1185">Reference proteome</keyword>
<feature type="compositionally biased region" description="Polar residues" evidence="1">
    <location>
        <begin position="47"/>
        <end position="69"/>
    </location>
</feature>
<accession>A0A553QA92</accession>
<feature type="region of interest" description="Disordered" evidence="1">
    <location>
        <begin position="1"/>
        <end position="75"/>
    </location>
</feature>
<evidence type="ECO:0000313" key="3">
    <source>
        <dbReference type="Proteomes" id="UP000316079"/>
    </source>
</evidence>
<feature type="compositionally biased region" description="Polar residues" evidence="1">
    <location>
        <begin position="1"/>
        <end position="11"/>
    </location>
</feature>
<name>A0A553QA92_9TELE</name>
<organism evidence="2 3">
    <name type="scientific">Danionella cerebrum</name>
    <dbReference type="NCBI Taxonomy" id="2873325"/>
    <lineage>
        <taxon>Eukaryota</taxon>
        <taxon>Metazoa</taxon>
        <taxon>Chordata</taxon>
        <taxon>Craniata</taxon>
        <taxon>Vertebrata</taxon>
        <taxon>Euteleostomi</taxon>
        <taxon>Actinopterygii</taxon>
        <taxon>Neopterygii</taxon>
        <taxon>Teleostei</taxon>
        <taxon>Ostariophysi</taxon>
        <taxon>Cypriniformes</taxon>
        <taxon>Danionidae</taxon>
        <taxon>Danioninae</taxon>
        <taxon>Danionella</taxon>
    </lineage>
</organism>
<evidence type="ECO:0000313" key="2">
    <source>
        <dbReference type="EMBL" id="TRY86817.1"/>
    </source>
</evidence>
<dbReference type="AlphaFoldDB" id="A0A553QA92"/>
<protein>
    <submittedName>
        <fullName evidence="2">Uncharacterized protein</fullName>
    </submittedName>
</protein>
<dbReference type="EMBL" id="SRMA01026179">
    <property type="protein sequence ID" value="TRY86817.1"/>
    <property type="molecule type" value="Genomic_DNA"/>
</dbReference>
<feature type="compositionally biased region" description="Basic and acidic residues" evidence="1">
    <location>
        <begin position="17"/>
        <end position="30"/>
    </location>
</feature>
<gene>
    <name evidence="2" type="ORF">DNTS_020536</name>
</gene>
<comment type="caution">
    <text evidence="2">The sequence shown here is derived from an EMBL/GenBank/DDBJ whole genome shotgun (WGS) entry which is preliminary data.</text>
</comment>
<proteinExistence type="predicted"/>
<reference evidence="2 3" key="1">
    <citation type="journal article" date="2019" name="Sci. Data">
        <title>Hybrid genome assembly and annotation of Danionella translucida.</title>
        <authorList>
            <person name="Kadobianskyi M."/>
            <person name="Schulze L."/>
            <person name="Schuelke M."/>
            <person name="Judkewitz B."/>
        </authorList>
    </citation>
    <scope>NUCLEOTIDE SEQUENCE [LARGE SCALE GENOMIC DNA]</scope>
    <source>
        <strain evidence="2 3">Bolton</strain>
    </source>
</reference>
<sequence length="160" mass="17745">MIDPSTNQRASCNGGAPEERSFLQKSRDCGTGRTGSKWRSECPSAATAPQGQARRYSQSLARRSQGNNSDNDKTTRSISLGCFQHEITGDGKCRHAVEGRARLCLIFVLQFRIPALASFPTFLTQEEDSVSSSDVLHRDELTILQRLCTKVIFQYTITGR</sequence>
<evidence type="ECO:0000256" key="1">
    <source>
        <dbReference type="SAM" id="MobiDB-lite"/>
    </source>
</evidence>